<dbReference type="EMBL" id="UINC01069515">
    <property type="protein sequence ID" value="SVC02954.1"/>
    <property type="molecule type" value="Genomic_DNA"/>
</dbReference>
<feature type="non-terminal residue" evidence="2">
    <location>
        <position position="113"/>
    </location>
</feature>
<evidence type="ECO:0000313" key="2">
    <source>
        <dbReference type="EMBL" id="SVC02954.1"/>
    </source>
</evidence>
<organism evidence="2">
    <name type="scientific">marine metagenome</name>
    <dbReference type="NCBI Taxonomy" id="408172"/>
    <lineage>
        <taxon>unclassified sequences</taxon>
        <taxon>metagenomes</taxon>
        <taxon>ecological metagenomes</taxon>
    </lineage>
</organism>
<feature type="transmembrane region" description="Helical" evidence="1">
    <location>
        <begin position="64"/>
        <end position="85"/>
    </location>
</feature>
<reference evidence="2" key="1">
    <citation type="submission" date="2018-05" db="EMBL/GenBank/DDBJ databases">
        <authorList>
            <person name="Lanie J.A."/>
            <person name="Ng W.-L."/>
            <person name="Kazmierczak K.M."/>
            <person name="Andrzejewski T.M."/>
            <person name="Davidsen T.M."/>
            <person name="Wayne K.J."/>
            <person name="Tettelin H."/>
            <person name="Glass J.I."/>
            <person name="Rusch D."/>
            <person name="Podicherti R."/>
            <person name="Tsui H.-C.T."/>
            <person name="Winkler M.E."/>
        </authorList>
    </citation>
    <scope>NUCLEOTIDE SEQUENCE</scope>
</reference>
<name>A0A382ISX2_9ZZZZ</name>
<feature type="transmembrane region" description="Helical" evidence="1">
    <location>
        <begin position="6"/>
        <end position="27"/>
    </location>
</feature>
<keyword evidence="1" id="KW-0472">Membrane</keyword>
<protein>
    <submittedName>
        <fullName evidence="2">Uncharacterized protein</fullName>
    </submittedName>
</protein>
<accession>A0A382ISX2</accession>
<keyword evidence="1" id="KW-1133">Transmembrane helix</keyword>
<gene>
    <name evidence="2" type="ORF">METZ01_LOCUS255808</name>
</gene>
<feature type="transmembrane region" description="Helical" evidence="1">
    <location>
        <begin position="39"/>
        <end position="58"/>
    </location>
</feature>
<keyword evidence="1" id="KW-0812">Transmembrane</keyword>
<sequence>MIVNAIKILVIFSFSIFLLRHLTYLFHVIKKNIQKSDNSFYFTQTPALFITFFLMIYFCDKSLIYGVIGISYMYYFLIKSLYYFIPFFPNRFRYQLMNNTGDQLLILFIHYLL</sequence>
<evidence type="ECO:0000256" key="1">
    <source>
        <dbReference type="SAM" id="Phobius"/>
    </source>
</evidence>
<proteinExistence type="predicted"/>
<dbReference type="AlphaFoldDB" id="A0A382ISX2"/>